<dbReference type="PROSITE" id="PS50937">
    <property type="entry name" value="HTH_MERR_2"/>
    <property type="match status" value="1"/>
</dbReference>
<dbReference type="InterPro" id="IPR047057">
    <property type="entry name" value="MerR_fam"/>
</dbReference>
<keyword evidence="4" id="KW-1185">Reference proteome</keyword>
<proteinExistence type="predicted"/>
<protein>
    <submittedName>
        <fullName evidence="3">MerR family transcriptional regulator</fullName>
    </submittedName>
</protein>
<evidence type="ECO:0000259" key="2">
    <source>
        <dbReference type="PROSITE" id="PS50937"/>
    </source>
</evidence>
<feature type="domain" description="HTH merR-type" evidence="2">
    <location>
        <begin position="4"/>
        <end position="72"/>
    </location>
</feature>
<organism evidence="3 4">
    <name type="scientific">Oceanobacillus luteolus</name>
    <dbReference type="NCBI Taxonomy" id="1274358"/>
    <lineage>
        <taxon>Bacteria</taxon>
        <taxon>Bacillati</taxon>
        <taxon>Bacillota</taxon>
        <taxon>Bacilli</taxon>
        <taxon>Bacillales</taxon>
        <taxon>Bacillaceae</taxon>
        <taxon>Oceanobacillus</taxon>
    </lineage>
</organism>
<dbReference type="InterPro" id="IPR000551">
    <property type="entry name" value="MerR-type_HTH_dom"/>
</dbReference>
<dbReference type="CDD" id="cd01106">
    <property type="entry name" value="HTH_TipAL-Mta"/>
    <property type="match status" value="1"/>
</dbReference>
<reference evidence="4" key="1">
    <citation type="journal article" date="2019" name="Int. J. Syst. Evol. Microbiol.">
        <title>The Global Catalogue of Microorganisms (GCM) 10K type strain sequencing project: providing services to taxonomists for standard genome sequencing and annotation.</title>
        <authorList>
            <consortium name="The Broad Institute Genomics Platform"/>
            <consortium name="The Broad Institute Genome Sequencing Center for Infectious Disease"/>
            <person name="Wu L."/>
            <person name="Ma J."/>
        </authorList>
    </citation>
    <scope>NUCLEOTIDE SEQUENCE [LARGE SCALE GENOMIC DNA]</scope>
    <source>
        <strain evidence="4">CGMCC 1.12376</strain>
    </source>
</reference>
<evidence type="ECO:0000313" key="3">
    <source>
        <dbReference type="EMBL" id="MFD1609187.1"/>
    </source>
</evidence>
<keyword evidence="1" id="KW-0238">DNA-binding</keyword>
<comment type="caution">
    <text evidence="3">The sequence shown here is derived from an EMBL/GenBank/DDBJ whole genome shotgun (WGS) entry which is preliminary data.</text>
</comment>
<evidence type="ECO:0000256" key="1">
    <source>
        <dbReference type="ARBA" id="ARBA00023125"/>
    </source>
</evidence>
<dbReference type="Pfam" id="PF13411">
    <property type="entry name" value="MerR_1"/>
    <property type="match status" value="1"/>
</dbReference>
<gene>
    <name evidence="3" type="ORF">ACFSBH_16340</name>
</gene>
<dbReference type="EMBL" id="JBHUDE010000150">
    <property type="protein sequence ID" value="MFD1609187.1"/>
    <property type="molecule type" value="Genomic_DNA"/>
</dbReference>
<evidence type="ECO:0000313" key="4">
    <source>
        <dbReference type="Proteomes" id="UP001597221"/>
    </source>
</evidence>
<accession>A0ABW4HVK6</accession>
<dbReference type="PANTHER" id="PTHR30204">
    <property type="entry name" value="REDOX-CYCLING DRUG-SENSING TRANSCRIPTIONAL ACTIVATOR SOXR"/>
    <property type="match status" value="1"/>
</dbReference>
<sequence length="250" mass="29257">MKGHYSTGEFAKLTGVSVRTLQYYDDIGLLKASRSDGDRRYYDDSHFITMQKIVTLKFLGFTLVQIKELLAQDSWNLKESLEIQKILMEDKLLQIQNVLKTLDHAIQLADEKERIDAGIFISIIQGVQYEDKHREWLNDVLPVEKVEDIFSIPKRQQQEMEKKFMLMLTELKNKTGTDPKAEEIQQLVKSLMEMFEDIVGEDIHSFYENLDEEQLEEEDPLFSLPFETNEVEWIREAIQIFLETDRGKGG</sequence>
<dbReference type="SUPFAM" id="SSF46955">
    <property type="entry name" value="Putative DNA-binding domain"/>
    <property type="match status" value="1"/>
</dbReference>
<dbReference type="SMART" id="SM00422">
    <property type="entry name" value="HTH_MERR"/>
    <property type="match status" value="1"/>
</dbReference>
<name>A0ABW4HVK6_9BACI</name>
<dbReference type="InterPro" id="IPR009061">
    <property type="entry name" value="DNA-bd_dom_put_sf"/>
</dbReference>
<dbReference type="Gene3D" id="1.10.1660.10">
    <property type="match status" value="1"/>
</dbReference>
<dbReference type="RefSeq" id="WP_251514367.1">
    <property type="nucleotide sequence ID" value="NZ_JAMBON010000016.1"/>
</dbReference>
<dbReference type="Proteomes" id="UP001597221">
    <property type="component" value="Unassembled WGS sequence"/>
</dbReference>
<dbReference type="Gene3D" id="6.10.250.360">
    <property type="match status" value="1"/>
</dbReference>
<dbReference type="PANTHER" id="PTHR30204:SF96">
    <property type="entry name" value="CHROMOSOME-ANCHORING PROTEIN RACA"/>
    <property type="match status" value="1"/>
</dbReference>